<dbReference type="Gene3D" id="3.10.520.10">
    <property type="entry name" value="ApbE-like domains"/>
    <property type="match status" value="1"/>
</dbReference>
<dbReference type="EC" id="2.7.1.180" evidence="2"/>
<keyword evidence="7" id="KW-0274">FAD</keyword>
<dbReference type="PANTHER" id="PTHR30040:SF2">
    <property type="entry name" value="FAD:PROTEIN FMN TRANSFERASE"/>
    <property type="match status" value="1"/>
</dbReference>
<dbReference type="EMBL" id="UPXZ01000023">
    <property type="protein sequence ID" value="VBB44884.1"/>
    <property type="molecule type" value="Genomic_DNA"/>
</dbReference>
<evidence type="ECO:0000256" key="2">
    <source>
        <dbReference type="ARBA" id="ARBA00011955"/>
    </source>
</evidence>
<dbReference type="GO" id="GO:0046872">
    <property type="term" value="F:metal ion binding"/>
    <property type="evidence" value="ECO:0007669"/>
    <property type="project" value="UniProtKB-KW"/>
</dbReference>
<evidence type="ECO:0000256" key="8">
    <source>
        <dbReference type="ARBA" id="ARBA00022842"/>
    </source>
</evidence>
<protein>
    <recommendedName>
        <fullName evidence="3">FAD:protein FMN transferase</fullName>
        <ecNumber evidence="2">2.7.1.180</ecNumber>
    </recommendedName>
    <alternativeName>
        <fullName evidence="9">Flavin transferase</fullName>
    </alternativeName>
</protein>
<evidence type="ECO:0000313" key="11">
    <source>
        <dbReference type="EMBL" id="VBB44884.1"/>
    </source>
</evidence>
<dbReference type="GO" id="GO:0016740">
    <property type="term" value="F:transferase activity"/>
    <property type="evidence" value="ECO:0007669"/>
    <property type="project" value="UniProtKB-KW"/>
</dbReference>
<keyword evidence="4" id="KW-0285">Flavoprotein</keyword>
<keyword evidence="5" id="KW-0808">Transferase</keyword>
<dbReference type="InterPro" id="IPR003374">
    <property type="entry name" value="ApbE-like_sf"/>
</dbReference>
<evidence type="ECO:0000256" key="4">
    <source>
        <dbReference type="ARBA" id="ARBA00022630"/>
    </source>
</evidence>
<evidence type="ECO:0000256" key="9">
    <source>
        <dbReference type="ARBA" id="ARBA00031306"/>
    </source>
</evidence>
<proteinExistence type="predicted"/>
<gene>
    <name evidence="11" type="ORF">TRIP_D30001</name>
</gene>
<dbReference type="InterPro" id="IPR024932">
    <property type="entry name" value="ApbE"/>
</dbReference>
<organism evidence="11">
    <name type="scientific">uncultured Paludibacter sp</name>
    <dbReference type="NCBI Taxonomy" id="497635"/>
    <lineage>
        <taxon>Bacteria</taxon>
        <taxon>Pseudomonadati</taxon>
        <taxon>Bacteroidota</taxon>
        <taxon>Bacteroidia</taxon>
        <taxon>Bacteroidales</taxon>
        <taxon>Paludibacteraceae</taxon>
        <taxon>Paludibacter</taxon>
        <taxon>environmental samples</taxon>
    </lineage>
</organism>
<keyword evidence="8" id="KW-0460">Magnesium</keyword>
<evidence type="ECO:0000256" key="6">
    <source>
        <dbReference type="ARBA" id="ARBA00022723"/>
    </source>
</evidence>
<comment type="catalytic activity">
    <reaction evidence="10">
        <text>L-threonyl-[protein] + FAD = FMN-L-threonyl-[protein] + AMP + H(+)</text>
        <dbReference type="Rhea" id="RHEA:36847"/>
        <dbReference type="Rhea" id="RHEA-COMP:11060"/>
        <dbReference type="Rhea" id="RHEA-COMP:11061"/>
        <dbReference type="ChEBI" id="CHEBI:15378"/>
        <dbReference type="ChEBI" id="CHEBI:30013"/>
        <dbReference type="ChEBI" id="CHEBI:57692"/>
        <dbReference type="ChEBI" id="CHEBI:74257"/>
        <dbReference type="ChEBI" id="CHEBI:456215"/>
        <dbReference type="EC" id="2.7.1.180"/>
    </reaction>
</comment>
<sequence length="252" mass="27928">MRTDTDFEEMYAVAKKVSEKTDGAFDITVAPLVNAWGFGYGNHNHSIKPNVDTIMPFVGYKKIKLENHCLIKEDKRTCLDANALAPGQASDVIAKLLEEKGSENYLIEIGGEINCKGLNPKGEKWRIGIDKPVDDPANENEELQAILEITNVSLATSGNYRDYYYQDGKKYSHTVNPHTGLTVEHGLLSVTVIAPTCIEADAYATACMVLGIEGSLKLCESVPNLECYLIYADKNGQYKTVQTKGFEKYFVK</sequence>
<keyword evidence="6" id="KW-0479">Metal-binding</keyword>
<evidence type="ECO:0000256" key="3">
    <source>
        <dbReference type="ARBA" id="ARBA00016337"/>
    </source>
</evidence>
<name>A0A653AA55_9BACT</name>
<keyword evidence="11" id="KW-0449">Lipoprotein</keyword>
<accession>A0A653AA55</accession>
<comment type="cofactor">
    <cofactor evidence="1">
        <name>Mg(2+)</name>
        <dbReference type="ChEBI" id="CHEBI:18420"/>
    </cofactor>
</comment>
<dbReference type="AlphaFoldDB" id="A0A653AA55"/>
<evidence type="ECO:0000256" key="7">
    <source>
        <dbReference type="ARBA" id="ARBA00022827"/>
    </source>
</evidence>
<dbReference type="PANTHER" id="PTHR30040">
    <property type="entry name" value="THIAMINE BIOSYNTHESIS LIPOPROTEIN APBE"/>
    <property type="match status" value="1"/>
</dbReference>
<evidence type="ECO:0000256" key="1">
    <source>
        <dbReference type="ARBA" id="ARBA00001946"/>
    </source>
</evidence>
<reference evidence="11" key="1">
    <citation type="submission" date="2018-07" db="EMBL/GenBank/DDBJ databases">
        <authorList>
            <consortium name="Genoscope - CEA"/>
            <person name="William W."/>
        </authorList>
    </citation>
    <scope>NUCLEOTIDE SEQUENCE</scope>
    <source>
        <strain evidence="11">IK1</strain>
    </source>
</reference>
<evidence type="ECO:0000256" key="5">
    <source>
        <dbReference type="ARBA" id="ARBA00022679"/>
    </source>
</evidence>
<dbReference type="Pfam" id="PF02424">
    <property type="entry name" value="ApbE"/>
    <property type="match status" value="1"/>
</dbReference>
<dbReference type="SUPFAM" id="SSF143631">
    <property type="entry name" value="ApbE-like"/>
    <property type="match status" value="1"/>
</dbReference>
<evidence type="ECO:0000256" key="10">
    <source>
        <dbReference type="ARBA" id="ARBA00048540"/>
    </source>
</evidence>